<sequence>MFMGHEVSIEGIRVDPKKIVDDRGLLVEFQVKPTIVDGIKAKKPLDITLLPQIKLVEERKTKDFEFNDNGILFCVSSDDELRRTILQEAHASPYAMHPGGNKMYQDVKELYL</sequence>
<name>A0A5B6VPD4_9ROSI</name>
<feature type="domain" description="Integrase zinc-binding" evidence="1">
    <location>
        <begin position="78"/>
        <end position="111"/>
    </location>
</feature>
<dbReference type="Proteomes" id="UP000325315">
    <property type="component" value="Unassembled WGS sequence"/>
</dbReference>
<comment type="caution">
    <text evidence="2">The sequence shown here is derived from an EMBL/GenBank/DDBJ whole genome shotgun (WGS) entry which is preliminary data.</text>
</comment>
<organism evidence="2 3">
    <name type="scientific">Gossypium australe</name>
    <dbReference type="NCBI Taxonomy" id="47621"/>
    <lineage>
        <taxon>Eukaryota</taxon>
        <taxon>Viridiplantae</taxon>
        <taxon>Streptophyta</taxon>
        <taxon>Embryophyta</taxon>
        <taxon>Tracheophyta</taxon>
        <taxon>Spermatophyta</taxon>
        <taxon>Magnoliopsida</taxon>
        <taxon>eudicotyledons</taxon>
        <taxon>Gunneridae</taxon>
        <taxon>Pentapetalae</taxon>
        <taxon>rosids</taxon>
        <taxon>malvids</taxon>
        <taxon>Malvales</taxon>
        <taxon>Malvaceae</taxon>
        <taxon>Malvoideae</taxon>
        <taxon>Gossypium</taxon>
    </lineage>
</organism>
<evidence type="ECO:0000313" key="2">
    <source>
        <dbReference type="EMBL" id="KAA3470933.1"/>
    </source>
</evidence>
<dbReference type="AlphaFoldDB" id="A0A5B6VPD4"/>
<dbReference type="Gene3D" id="1.10.340.70">
    <property type="match status" value="1"/>
</dbReference>
<dbReference type="Pfam" id="PF17921">
    <property type="entry name" value="Integrase_H2C2"/>
    <property type="match status" value="1"/>
</dbReference>
<dbReference type="OrthoDB" id="1938712at2759"/>
<protein>
    <submittedName>
        <fullName evidence="2">Integrase</fullName>
    </submittedName>
</protein>
<accession>A0A5B6VPD4</accession>
<keyword evidence="3" id="KW-1185">Reference proteome</keyword>
<proteinExistence type="predicted"/>
<reference evidence="3" key="1">
    <citation type="journal article" date="2019" name="Plant Biotechnol. J.">
        <title>Genome sequencing of the Australian wild diploid species Gossypium australe highlights disease resistance and delayed gland morphogenesis.</title>
        <authorList>
            <person name="Cai Y."/>
            <person name="Cai X."/>
            <person name="Wang Q."/>
            <person name="Wang P."/>
            <person name="Zhang Y."/>
            <person name="Cai C."/>
            <person name="Xu Y."/>
            <person name="Wang K."/>
            <person name="Zhou Z."/>
            <person name="Wang C."/>
            <person name="Geng S."/>
            <person name="Li B."/>
            <person name="Dong Q."/>
            <person name="Hou Y."/>
            <person name="Wang H."/>
            <person name="Ai P."/>
            <person name="Liu Z."/>
            <person name="Yi F."/>
            <person name="Sun M."/>
            <person name="An G."/>
            <person name="Cheng J."/>
            <person name="Zhang Y."/>
            <person name="Shi Q."/>
            <person name="Xie Y."/>
            <person name="Shi X."/>
            <person name="Chang Y."/>
            <person name="Huang F."/>
            <person name="Chen Y."/>
            <person name="Hong S."/>
            <person name="Mi L."/>
            <person name="Sun Q."/>
            <person name="Zhang L."/>
            <person name="Zhou B."/>
            <person name="Peng R."/>
            <person name="Zhang X."/>
            <person name="Liu F."/>
        </authorList>
    </citation>
    <scope>NUCLEOTIDE SEQUENCE [LARGE SCALE GENOMIC DNA]</scope>
    <source>
        <strain evidence="3">cv. PA1801</strain>
    </source>
</reference>
<dbReference type="InterPro" id="IPR041588">
    <property type="entry name" value="Integrase_H2C2"/>
</dbReference>
<dbReference type="EMBL" id="SMMG02000006">
    <property type="protein sequence ID" value="KAA3470933.1"/>
    <property type="molecule type" value="Genomic_DNA"/>
</dbReference>
<evidence type="ECO:0000313" key="3">
    <source>
        <dbReference type="Proteomes" id="UP000325315"/>
    </source>
</evidence>
<evidence type="ECO:0000259" key="1">
    <source>
        <dbReference type="Pfam" id="PF17921"/>
    </source>
</evidence>
<gene>
    <name evidence="2" type="ORF">EPI10_016604</name>
</gene>